<protein>
    <submittedName>
        <fullName evidence="5">Urea ABC transporter ATP-binding protein UrtD</fullName>
    </submittedName>
</protein>
<keyword evidence="6" id="KW-1185">Reference proteome</keyword>
<dbReference type="InterPro" id="IPR051120">
    <property type="entry name" value="ABC_AA/LPS_Transport"/>
</dbReference>
<evidence type="ECO:0000259" key="4">
    <source>
        <dbReference type="PROSITE" id="PS50893"/>
    </source>
</evidence>
<dbReference type="InterPro" id="IPR003593">
    <property type="entry name" value="AAA+_ATPase"/>
</dbReference>
<name>A0ABU9D9T8_9PROT</name>
<keyword evidence="1" id="KW-0813">Transport</keyword>
<gene>
    <name evidence="5" type="primary">urtD</name>
    <name evidence="5" type="ORF">WOB96_10215</name>
</gene>
<accession>A0ABU9D9T8</accession>
<keyword evidence="2" id="KW-0547">Nucleotide-binding</keyword>
<dbReference type="PROSITE" id="PS50893">
    <property type="entry name" value="ABC_TRANSPORTER_2"/>
    <property type="match status" value="1"/>
</dbReference>
<feature type="domain" description="ABC transporter" evidence="4">
    <location>
        <begin position="8"/>
        <end position="247"/>
    </location>
</feature>
<dbReference type="Gene3D" id="3.40.50.300">
    <property type="entry name" value="P-loop containing nucleotide triphosphate hydrolases"/>
    <property type="match status" value="1"/>
</dbReference>
<dbReference type="InterPro" id="IPR027417">
    <property type="entry name" value="P-loop_NTPase"/>
</dbReference>
<evidence type="ECO:0000256" key="1">
    <source>
        <dbReference type="ARBA" id="ARBA00022448"/>
    </source>
</evidence>
<evidence type="ECO:0000256" key="3">
    <source>
        <dbReference type="ARBA" id="ARBA00022840"/>
    </source>
</evidence>
<dbReference type="SUPFAM" id="SSF52540">
    <property type="entry name" value="P-loop containing nucleoside triphosphate hydrolases"/>
    <property type="match status" value="1"/>
</dbReference>
<dbReference type="SMART" id="SM00382">
    <property type="entry name" value="AAA"/>
    <property type="match status" value="1"/>
</dbReference>
<dbReference type="InterPro" id="IPR003439">
    <property type="entry name" value="ABC_transporter-like_ATP-bd"/>
</dbReference>
<dbReference type="PANTHER" id="PTHR45772">
    <property type="entry name" value="CONSERVED COMPONENT OF ABC TRANSPORTER FOR NATURAL AMINO ACIDS-RELATED"/>
    <property type="match status" value="1"/>
</dbReference>
<dbReference type="CDD" id="cd03219">
    <property type="entry name" value="ABC_Mj1267_LivG_branched"/>
    <property type="match status" value="1"/>
</dbReference>
<dbReference type="InterPro" id="IPR017781">
    <property type="entry name" value="ABC_transptr_urea_ATP-bd_UrtD"/>
</dbReference>
<dbReference type="PANTHER" id="PTHR45772:SF8">
    <property type="entry name" value="HIGH-AFFINITY BRANCHED-CHAIN AMINO ACID TRANSPORT ATP-BINDING PROTEIN"/>
    <property type="match status" value="1"/>
</dbReference>
<dbReference type="RefSeq" id="WP_341371190.1">
    <property type="nucleotide sequence ID" value="NZ_JBBPCO010000009.1"/>
</dbReference>
<organism evidence="5 6">
    <name type="scientific">Thermithiobacillus plumbiphilus</name>
    <dbReference type="NCBI Taxonomy" id="1729899"/>
    <lineage>
        <taxon>Bacteria</taxon>
        <taxon>Pseudomonadati</taxon>
        <taxon>Pseudomonadota</taxon>
        <taxon>Acidithiobacillia</taxon>
        <taxon>Acidithiobacillales</taxon>
        <taxon>Thermithiobacillaceae</taxon>
        <taxon>Thermithiobacillus</taxon>
    </lineage>
</organism>
<dbReference type="Pfam" id="PF12399">
    <property type="entry name" value="BCA_ABC_TP_C"/>
    <property type="match status" value="1"/>
</dbReference>
<dbReference type="NCBIfam" id="TIGR03411">
    <property type="entry name" value="urea_trans_UrtD"/>
    <property type="match status" value="1"/>
</dbReference>
<proteinExistence type="predicted"/>
<keyword evidence="3 5" id="KW-0067">ATP-binding</keyword>
<dbReference type="Proteomes" id="UP001446205">
    <property type="component" value="Unassembled WGS sequence"/>
</dbReference>
<comment type="caution">
    <text evidence="5">The sequence shown here is derived from an EMBL/GenBank/DDBJ whole genome shotgun (WGS) entry which is preliminary data.</text>
</comment>
<reference evidence="5 6" key="1">
    <citation type="submission" date="2024-04" db="EMBL/GenBank/DDBJ databases">
        <authorList>
            <person name="Abashina T."/>
            <person name="Shaikin A."/>
        </authorList>
    </citation>
    <scope>NUCLEOTIDE SEQUENCE [LARGE SCALE GENOMIC DNA]</scope>
    <source>
        <strain evidence="5 6">AAFK</strain>
    </source>
</reference>
<evidence type="ECO:0000256" key="2">
    <source>
        <dbReference type="ARBA" id="ARBA00022741"/>
    </source>
</evidence>
<dbReference type="GO" id="GO:0005524">
    <property type="term" value="F:ATP binding"/>
    <property type="evidence" value="ECO:0007669"/>
    <property type="project" value="UniProtKB-KW"/>
</dbReference>
<sequence length="253" mass="28089">MSTGQSILEVHDVSVSFDKFKALDHLNFSMLEGELRVVIGPNGAGKTTLLDVISGRTRADSGQIRFNGQDITRMADFQIVRRGIGRKFQAPSVFPDLSVSENLALAARRKRGVLAALFQRRDPEETRRINEVLELIDLGRLRDQRAGSLAHGQKQWLEIGMVLVSRPRLMLIDEPIAGMTASEVARTAGLLRQLLGFCSVLVIEHDMNFVREIADRVSVFHQGALLTEGSFDRVRADDRVRAVYLGTEEGAHA</sequence>
<dbReference type="EMBL" id="JBBPCO010000009">
    <property type="protein sequence ID" value="MEK8090134.1"/>
    <property type="molecule type" value="Genomic_DNA"/>
</dbReference>
<evidence type="ECO:0000313" key="6">
    <source>
        <dbReference type="Proteomes" id="UP001446205"/>
    </source>
</evidence>
<dbReference type="InterPro" id="IPR032823">
    <property type="entry name" value="BCA_ABC_TP_C"/>
</dbReference>
<dbReference type="Pfam" id="PF00005">
    <property type="entry name" value="ABC_tran"/>
    <property type="match status" value="1"/>
</dbReference>
<evidence type="ECO:0000313" key="5">
    <source>
        <dbReference type="EMBL" id="MEK8090134.1"/>
    </source>
</evidence>